<dbReference type="Proteomes" id="UP001352852">
    <property type="component" value="Unassembled WGS sequence"/>
</dbReference>
<comment type="caution">
    <text evidence="2">The sequence shown here is derived from an EMBL/GenBank/DDBJ whole genome shotgun (WGS) entry which is preliminary data.</text>
</comment>
<reference evidence="2 3" key="1">
    <citation type="submission" date="2021-06" db="EMBL/GenBank/DDBJ databases">
        <authorList>
            <person name="Palmer J.M."/>
        </authorList>
    </citation>
    <scope>NUCLEOTIDE SEQUENCE [LARGE SCALE GENOMIC DNA]</scope>
    <source>
        <strain evidence="2 3">CL_MEX2019</strain>
        <tissue evidence="2">Muscle</tissue>
    </source>
</reference>
<proteinExistence type="predicted"/>
<organism evidence="2 3">
    <name type="scientific">Characodon lateralis</name>
    <dbReference type="NCBI Taxonomy" id="208331"/>
    <lineage>
        <taxon>Eukaryota</taxon>
        <taxon>Metazoa</taxon>
        <taxon>Chordata</taxon>
        <taxon>Craniata</taxon>
        <taxon>Vertebrata</taxon>
        <taxon>Euteleostomi</taxon>
        <taxon>Actinopterygii</taxon>
        <taxon>Neopterygii</taxon>
        <taxon>Teleostei</taxon>
        <taxon>Neoteleostei</taxon>
        <taxon>Acanthomorphata</taxon>
        <taxon>Ovalentaria</taxon>
        <taxon>Atherinomorphae</taxon>
        <taxon>Cyprinodontiformes</taxon>
        <taxon>Goodeidae</taxon>
        <taxon>Characodon</taxon>
    </lineage>
</organism>
<name>A0ABU7EPU6_9TELE</name>
<evidence type="ECO:0000256" key="1">
    <source>
        <dbReference type="SAM" id="MobiDB-lite"/>
    </source>
</evidence>
<evidence type="ECO:0000313" key="3">
    <source>
        <dbReference type="Proteomes" id="UP001352852"/>
    </source>
</evidence>
<protein>
    <submittedName>
        <fullName evidence="2">Uncharacterized protein</fullName>
    </submittedName>
</protein>
<sequence>MMISVAIAPHFPNSYSSRVATTICVRTRLSARGPEFPVPRLMPLWHLPIWVCGSRPAHCKPEKICAQQRGGKGTSGSEPHADGPPKEEQHGSPGGHLFSQVCSPSVIKIGATHPPSDAALREEEIT</sequence>
<feature type="compositionally biased region" description="Basic and acidic residues" evidence="1">
    <location>
        <begin position="79"/>
        <end position="90"/>
    </location>
</feature>
<feature type="region of interest" description="Disordered" evidence="1">
    <location>
        <begin position="63"/>
        <end position="100"/>
    </location>
</feature>
<dbReference type="EMBL" id="JAHUTJ010065585">
    <property type="protein sequence ID" value="MED6289189.1"/>
    <property type="molecule type" value="Genomic_DNA"/>
</dbReference>
<accession>A0ABU7EPU6</accession>
<evidence type="ECO:0000313" key="2">
    <source>
        <dbReference type="EMBL" id="MED6289189.1"/>
    </source>
</evidence>
<keyword evidence="3" id="KW-1185">Reference proteome</keyword>
<gene>
    <name evidence="2" type="ORF">CHARACLAT_000188</name>
</gene>